<sequence length="311" mass="33983">MNKIPEIMARKGEPDPDVFVKADAFTKKTYRDLYPAIDPTRPVLSQSGKAVIITGGSRGLGRSSFAASFARAHADAIILLARSRENLAETEKMVKSINPSTEVHSIAVDITDYHAVKRAFDEIRERLGARTPQVLVNNAGVVSSQTRMVDDDPDLWWSTQEVNLRGTFNVTHAFLKMIGPSPAASTTVINITSAAGHYVAPNLNSYGISKLAVTQFTAFLNAEHPDITSVSLHPGMVLTDMGRSAPWLAPFMRDTAELCGGTAVWLASGDRHFLSGRYVAANWDVEELEARKEEIVQENLLTVRLNGSFGE</sequence>
<dbReference type="InterPro" id="IPR036291">
    <property type="entry name" value="NAD(P)-bd_dom_sf"/>
</dbReference>
<evidence type="ECO:0000256" key="4">
    <source>
        <dbReference type="RuleBase" id="RU000363"/>
    </source>
</evidence>
<dbReference type="PANTHER" id="PTHR42760:SF37">
    <property type="entry name" value="CLAVALDEHYDE DEHYDROGENASE"/>
    <property type="match status" value="1"/>
</dbReference>
<dbReference type="Pfam" id="PF00106">
    <property type="entry name" value="adh_short"/>
    <property type="match status" value="1"/>
</dbReference>
<dbReference type="PRINTS" id="PR00081">
    <property type="entry name" value="GDHRDH"/>
</dbReference>
<reference evidence="5" key="1">
    <citation type="submission" date="2020-06" db="EMBL/GenBank/DDBJ databases">
        <title>Draft genome sequences of strains closely related to Aspergillus parafelis and Aspergillus hiratsukae.</title>
        <authorList>
            <person name="Dos Santos R.A.C."/>
            <person name="Rivero-Menendez O."/>
            <person name="Steenwyk J.L."/>
            <person name="Mead M.E."/>
            <person name="Goldman G.H."/>
            <person name="Alastruey-Izquierdo A."/>
            <person name="Rokas A."/>
        </authorList>
    </citation>
    <scope>NUCLEOTIDE SEQUENCE</scope>
    <source>
        <strain evidence="5">CNM-CM7691</strain>
    </source>
</reference>
<dbReference type="Proteomes" id="UP000641853">
    <property type="component" value="Unassembled WGS sequence"/>
</dbReference>
<comment type="similarity">
    <text evidence="1 4">Belongs to the short-chain dehydrogenases/reductases (SDR) family.</text>
</comment>
<dbReference type="Gene3D" id="3.40.50.720">
    <property type="entry name" value="NAD(P)-binding Rossmann-like Domain"/>
    <property type="match status" value="1"/>
</dbReference>
<evidence type="ECO:0000313" key="5">
    <source>
        <dbReference type="EMBL" id="KAF7180845.1"/>
    </source>
</evidence>
<dbReference type="GO" id="GO:0016616">
    <property type="term" value="F:oxidoreductase activity, acting on the CH-OH group of donors, NAD or NADP as acceptor"/>
    <property type="evidence" value="ECO:0007669"/>
    <property type="project" value="TreeGrafter"/>
</dbReference>
<evidence type="ECO:0000313" key="6">
    <source>
        <dbReference type="Proteomes" id="UP000641853"/>
    </source>
</evidence>
<comment type="caution">
    <text evidence="5">The sequence shown here is derived from an EMBL/GenBank/DDBJ whole genome shotgun (WGS) entry which is preliminary data.</text>
</comment>
<proteinExistence type="inferred from homology"/>
<dbReference type="CDD" id="cd05233">
    <property type="entry name" value="SDR_c"/>
    <property type="match status" value="1"/>
</dbReference>
<organism evidence="5 6">
    <name type="scientific">Aspergillus felis</name>
    <dbReference type="NCBI Taxonomy" id="1287682"/>
    <lineage>
        <taxon>Eukaryota</taxon>
        <taxon>Fungi</taxon>
        <taxon>Dikarya</taxon>
        <taxon>Ascomycota</taxon>
        <taxon>Pezizomycotina</taxon>
        <taxon>Eurotiomycetes</taxon>
        <taxon>Eurotiomycetidae</taxon>
        <taxon>Eurotiales</taxon>
        <taxon>Aspergillaceae</taxon>
        <taxon>Aspergillus</taxon>
        <taxon>Aspergillus subgen. Fumigati</taxon>
    </lineage>
</organism>
<dbReference type="PANTHER" id="PTHR42760">
    <property type="entry name" value="SHORT-CHAIN DEHYDROGENASES/REDUCTASES FAMILY MEMBER"/>
    <property type="match status" value="1"/>
</dbReference>
<dbReference type="SUPFAM" id="SSF51735">
    <property type="entry name" value="NAD(P)-binding Rossmann-fold domains"/>
    <property type="match status" value="1"/>
</dbReference>
<dbReference type="PRINTS" id="PR00080">
    <property type="entry name" value="SDRFAMILY"/>
</dbReference>
<gene>
    <name evidence="5" type="ORF">CNMCM7691_010136</name>
</gene>
<evidence type="ECO:0000256" key="1">
    <source>
        <dbReference type="ARBA" id="ARBA00006484"/>
    </source>
</evidence>
<dbReference type="AlphaFoldDB" id="A0A8H6VBH7"/>
<evidence type="ECO:0000256" key="3">
    <source>
        <dbReference type="ARBA" id="ARBA00023002"/>
    </source>
</evidence>
<dbReference type="InterPro" id="IPR002347">
    <property type="entry name" value="SDR_fam"/>
</dbReference>
<keyword evidence="3" id="KW-0560">Oxidoreductase</keyword>
<dbReference type="EMBL" id="JACBAG010001829">
    <property type="protein sequence ID" value="KAF7180845.1"/>
    <property type="molecule type" value="Genomic_DNA"/>
</dbReference>
<keyword evidence="2" id="KW-0521">NADP</keyword>
<protein>
    <recommendedName>
        <fullName evidence="7">NAD(P)-binding protein</fullName>
    </recommendedName>
</protein>
<name>A0A8H6VBH7_9EURO</name>
<evidence type="ECO:0008006" key="7">
    <source>
        <dbReference type="Google" id="ProtNLM"/>
    </source>
</evidence>
<accession>A0A8H6VBH7</accession>
<evidence type="ECO:0000256" key="2">
    <source>
        <dbReference type="ARBA" id="ARBA00022857"/>
    </source>
</evidence>
<keyword evidence="6" id="KW-1185">Reference proteome</keyword>